<reference evidence="1" key="1">
    <citation type="submission" date="2012-11" db="EMBL/GenBank/DDBJ databases">
        <title>Dependencies among metagenomic species, viruses, plasmids and units of genetic variation.</title>
        <authorList>
            <person name="Nielsen H.B."/>
            <person name="Almeida M."/>
            <person name="Juncker A.S."/>
            <person name="Rasmussen S."/>
            <person name="Li J."/>
            <person name="Sunagawa S."/>
            <person name="Plichta D."/>
            <person name="Gautier L."/>
            <person name="Le Chatelier E."/>
            <person name="Peletier E."/>
            <person name="Bonde I."/>
            <person name="Nielsen T."/>
            <person name="Manichanh C."/>
            <person name="Arumugam M."/>
            <person name="Batto J."/>
            <person name="Santos M.B.Q.D."/>
            <person name="Blom N."/>
            <person name="Borruel N."/>
            <person name="Burgdorf K.S."/>
            <person name="Boumezbeur F."/>
            <person name="Casellas F."/>
            <person name="Dore J."/>
            <person name="Guarner F."/>
            <person name="Hansen T."/>
            <person name="Hildebrand F."/>
            <person name="Kaas R.S."/>
            <person name="Kennedy S."/>
            <person name="Kristiansen K."/>
            <person name="Kultima J.R."/>
            <person name="Leonard P."/>
            <person name="Levenez F."/>
            <person name="Lund O."/>
            <person name="Moumen B."/>
            <person name="Le Paslier D."/>
            <person name="Pons N."/>
            <person name="Pedersen O."/>
            <person name="Prifti E."/>
            <person name="Qin J."/>
            <person name="Raes J."/>
            <person name="Tap J."/>
            <person name="Tims S."/>
            <person name="Ussery D.W."/>
            <person name="Yamada T."/>
            <person name="MetaHit consortium"/>
            <person name="Renault P."/>
            <person name="Sicheritz-Ponten T."/>
            <person name="Bork P."/>
            <person name="Wang J."/>
            <person name="Brunak S."/>
            <person name="Ehrlich S.D."/>
        </authorList>
    </citation>
    <scope>NUCLEOTIDE SEQUENCE [LARGE SCALE GENOMIC DNA]</scope>
</reference>
<evidence type="ECO:0000313" key="1">
    <source>
        <dbReference type="EMBL" id="CDC76965.1"/>
    </source>
</evidence>
<name>R6TXS4_9BACT</name>
<dbReference type="AlphaFoldDB" id="R6TXS4"/>
<protein>
    <submittedName>
        <fullName evidence="1">Uncharacterized protein</fullName>
    </submittedName>
</protein>
<accession>R6TXS4</accession>
<proteinExistence type="predicted"/>
<evidence type="ECO:0000313" key="2">
    <source>
        <dbReference type="Proteomes" id="UP000017938"/>
    </source>
</evidence>
<sequence length="160" mass="18590">MAYMNLKTLDIWAESNIDGFHDEHIEIDEVIAPVIRELNLKGYKTKFCCSGHPYTSLNEAFTNSEETAKGLGGLVKTERTDNEELPIRALYIVPDDYFYISFDGISSKDFRVPLPDGFWWDKESTIRFEYSTDGIYEMLEERLIACKTLYHWASQLPQKQ</sequence>
<dbReference type="Proteomes" id="UP000017938">
    <property type="component" value="Unassembled WGS sequence"/>
</dbReference>
<gene>
    <name evidence="1" type="ORF">BN580_00233</name>
</gene>
<dbReference type="EMBL" id="CBFW010000411">
    <property type="protein sequence ID" value="CDC76965.1"/>
    <property type="molecule type" value="Genomic_DNA"/>
</dbReference>
<comment type="caution">
    <text evidence="1">The sequence shown here is derived from an EMBL/GenBank/DDBJ whole genome shotgun (WGS) entry which is preliminary data.</text>
</comment>
<organism evidence="1 2">
    <name type="scientific">Candidatus Colimorpha enterica</name>
    <dbReference type="NCBI Taxonomy" id="3083063"/>
    <lineage>
        <taxon>Bacteria</taxon>
        <taxon>Pseudomonadati</taxon>
        <taxon>Bacteroidota</taxon>
        <taxon>Bacteroidia</taxon>
        <taxon>Bacteroidales</taxon>
        <taxon>Candidatus Colimorpha</taxon>
    </lineage>
</organism>